<dbReference type="Pfam" id="PF17202">
    <property type="entry name" value="sCache_3_3"/>
    <property type="match status" value="1"/>
</dbReference>
<dbReference type="CDD" id="cd06225">
    <property type="entry name" value="HAMP"/>
    <property type="match status" value="1"/>
</dbReference>
<dbReference type="Gene3D" id="1.10.287.130">
    <property type="match status" value="1"/>
</dbReference>
<evidence type="ECO:0000256" key="2">
    <source>
        <dbReference type="ARBA" id="ARBA00004533"/>
    </source>
</evidence>
<dbReference type="SMART" id="SM00387">
    <property type="entry name" value="HATPase_c"/>
    <property type="match status" value="1"/>
</dbReference>
<evidence type="ECO:0000256" key="4">
    <source>
        <dbReference type="ARBA" id="ARBA00012438"/>
    </source>
</evidence>
<feature type="domain" description="Histidine kinase" evidence="13">
    <location>
        <begin position="452"/>
        <end position="666"/>
    </location>
</feature>
<dbReference type="InterPro" id="IPR033463">
    <property type="entry name" value="sCache_3"/>
</dbReference>
<evidence type="ECO:0000259" key="14">
    <source>
        <dbReference type="PROSITE" id="PS50885"/>
    </source>
</evidence>
<evidence type="ECO:0000256" key="8">
    <source>
        <dbReference type="ARBA" id="ARBA00022692"/>
    </source>
</evidence>
<evidence type="ECO:0000259" key="13">
    <source>
        <dbReference type="PROSITE" id="PS50109"/>
    </source>
</evidence>
<evidence type="ECO:0000256" key="7">
    <source>
        <dbReference type="ARBA" id="ARBA00022679"/>
    </source>
</evidence>
<dbReference type="InterPro" id="IPR036890">
    <property type="entry name" value="HATPase_C_sf"/>
</dbReference>
<evidence type="ECO:0000256" key="10">
    <source>
        <dbReference type="ARBA" id="ARBA00022989"/>
    </source>
</evidence>
<dbReference type="PROSITE" id="PS50885">
    <property type="entry name" value="HAMP"/>
    <property type="match status" value="1"/>
</dbReference>
<dbReference type="InterPro" id="IPR003594">
    <property type="entry name" value="HATPase_dom"/>
</dbReference>
<evidence type="ECO:0000256" key="9">
    <source>
        <dbReference type="ARBA" id="ARBA00022777"/>
    </source>
</evidence>
<dbReference type="InterPro" id="IPR036097">
    <property type="entry name" value="HisK_dim/P_sf"/>
</dbReference>
<evidence type="ECO:0000256" key="3">
    <source>
        <dbReference type="ARBA" id="ARBA00004651"/>
    </source>
</evidence>
<sequence>MKAKWVWWQKWRQRFQTTVRYRLLILTSAPIILTLLALIAISLYWSLHYTWNSALMDVEERLAVAQNSVTLLQQNQAHQVRAFAESYDFRQRLQQSEALDTLPQWVQQQKTRYGLDFLSFERVDNIEQKFRYLDLTKRESFFDVLNANQLAMLDPNLAKQAQIPLLNTQQIETRGLVSRTVIPVANQFGDTIGFLDGGLLLNNSSTLVDQIRDLIYPTYQDQLRPMGTLTLFLDDLRVSTNVPLDSTMHTGRAIGTQVSPEVLQQVLKQGQRWVNLAYVYDAWYITAYEPIRDQYHNAIGMLYTGYPMWPFLTRYMTNLLEVGIITILLLITSGWLVYRGSRDLFWPIERIHRVVKMVQLGKNQRIGHIGLDDKHELAQLAKQFDNMLDQLQLGNQQIVQAAHELEEKVQSRTASLQEKTAQLEHHITLLNQTRHKLVVHEKLAALGELTAGIAHEINNPTAVILGNTELIRFQLGEQASQIAEEIDAILLQIERIRNITRSLLQYSRQGGVQDEITWQHVNPIIDESVTLVKTGSKKRDIEFVLELQAHTSVEVNRHQLLQVLVNLQMNAIHAMNGKGRITIRSQDWIEEQQNRGAVIHIEDQGCGIKPENLTRIFDPFYTTKRDGTGLGLAVSQSLLSQSGGEIKVQSQWGIGSVFSIYLPCKHETKLRESLFIQ</sequence>
<dbReference type="CDD" id="cd00082">
    <property type="entry name" value="HisKA"/>
    <property type="match status" value="1"/>
</dbReference>
<dbReference type="PRINTS" id="PR00344">
    <property type="entry name" value="BCTRLSENSOR"/>
</dbReference>
<dbReference type="InterPro" id="IPR003660">
    <property type="entry name" value="HAMP_dom"/>
</dbReference>
<dbReference type="EMBL" id="JARBFT010000003">
    <property type="protein sequence ID" value="MDE1514128.1"/>
    <property type="molecule type" value="Genomic_DNA"/>
</dbReference>
<dbReference type="InterPro" id="IPR004358">
    <property type="entry name" value="Sig_transdc_His_kin-like_C"/>
</dbReference>
<evidence type="ECO:0000256" key="12">
    <source>
        <dbReference type="SAM" id="Phobius"/>
    </source>
</evidence>
<comment type="subcellular location">
    <subcellularLocation>
        <location evidence="2">Cell inner membrane</location>
    </subcellularLocation>
    <subcellularLocation>
        <location evidence="3">Cell membrane</location>
        <topology evidence="3">Multi-pass membrane protein</topology>
    </subcellularLocation>
</comment>
<accession>A0ABT5UY39</accession>
<dbReference type="SUPFAM" id="SSF103190">
    <property type="entry name" value="Sensory domain-like"/>
    <property type="match status" value="1"/>
</dbReference>
<keyword evidence="8 12" id="KW-0812">Transmembrane</keyword>
<dbReference type="PROSITE" id="PS50109">
    <property type="entry name" value="HIS_KIN"/>
    <property type="match status" value="1"/>
</dbReference>
<dbReference type="PANTHER" id="PTHR43065:SF22">
    <property type="entry name" value="HISTIDINE KINASE"/>
    <property type="match status" value="1"/>
</dbReference>
<dbReference type="Proteomes" id="UP001216189">
    <property type="component" value="Unassembled WGS sequence"/>
</dbReference>
<organism evidence="15 16">
    <name type="scientific">Vibrio chanodichtyis</name>
    <dbReference type="NCBI Taxonomy" id="3027932"/>
    <lineage>
        <taxon>Bacteria</taxon>
        <taxon>Pseudomonadati</taxon>
        <taxon>Pseudomonadota</taxon>
        <taxon>Gammaproteobacteria</taxon>
        <taxon>Vibrionales</taxon>
        <taxon>Vibrionaceae</taxon>
        <taxon>Vibrio</taxon>
    </lineage>
</organism>
<dbReference type="Gene3D" id="6.10.340.10">
    <property type="match status" value="1"/>
</dbReference>
<keyword evidence="7" id="KW-0808">Transferase</keyword>
<dbReference type="SMART" id="SM00388">
    <property type="entry name" value="HisKA"/>
    <property type="match status" value="1"/>
</dbReference>
<evidence type="ECO:0000256" key="5">
    <source>
        <dbReference type="ARBA" id="ARBA00022475"/>
    </source>
</evidence>
<keyword evidence="11 12" id="KW-0472">Membrane</keyword>
<keyword evidence="16" id="KW-1185">Reference proteome</keyword>
<dbReference type="Pfam" id="PF02518">
    <property type="entry name" value="HATPase_c"/>
    <property type="match status" value="1"/>
</dbReference>
<protein>
    <recommendedName>
        <fullName evidence="4">histidine kinase</fullName>
        <ecNumber evidence="4">2.7.13.3</ecNumber>
    </recommendedName>
</protein>
<evidence type="ECO:0000313" key="15">
    <source>
        <dbReference type="EMBL" id="MDE1514128.1"/>
    </source>
</evidence>
<comment type="catalytic activity">
    <reaction evidence="1">
        <text>ATP + protein L-histidine = ADP + protein N-phospho-L-histidine.</text>
        <dbReference type="EC" id="2.7.13.3"/>
    </reaction>
</comment>
<dbReference type="RefSeq" id="WP_274721843.1">
    <property type="nucleotide sequence ID" value="NZ_JARBFT010000003.1"/>
</dbReference>
<gene>
    <name evidence="15" type="ORF">PUN32_03750</name>
</gene>
<dbReference type="Gene3D" id="3.30.565.10">
    <property type="entry name" value="Histidine kinase-like ATPase, C-terminal domain"/>
    <property type="match status" value="1"/>
</dbReference>
<dbReference type="InterPro" id="IPR005467">
    <property type="entry name" value="His_kinase_dom"/>
</dbReference>
<keyword evidence="9" id="KW-0418">Kinase</keyword>
<comment type="caution">
    <text evidence="15">The sequence shown here is derived from an EMBL/GenBank/DDBJ whole genome shotgun (WGS) entry which is preliminary data.</text>
</comment>
<keyword evidence="10 12" id="KW-1133">Transmembrane helix</keyword>
<dbReference type="InterPro" id="IPR003661">
    <property type="entry name" value="HisK_dim/P_dom"/>
</dbReference>
<dbReference type="PANTHER" id="PTHR43065">
    <property type="entry name" value="SENSOR HISTIDINE KINASE"/>
    <property type="match status" value="1"/>
</dbReference>
<feature type="transmembrane region" description="Helical" evidence="12">
    <location>
        <begin position="21"/>
        <end position="45"/>
    </location>
</feature>
<evidence type="ECO:0000256" key="6">
    <source>
        <dbReference type="ARBA" id="ARBA00022553"/>
    </source>
</evidence>
<dbReference type="SUPFAM" id="SSF55874">
    <property type="entry name" value="ATPase domain of HSP90 chaperone/DNA topoisomerase II/histidine kinase"/>
    <property type="match status" value="1"/>
</dbReference>
<name>A0ABT5UY39_9VIBR</name>
<dbReference type="SUPFAM" id="SSF47384">
    <property type="entry name" value="Homodimeric domain of signal transducing histidine kinase"/>
    <property type="match status" value="1"/>
</dbReference>
<proteinExistence type="predicted"/>
<dbReference type="InterPro" id="IPR029151">
    <property type="entry name" value="Sensor-like_sf"/>
</dbReference>
<keyword evidence="6" id="KW-0597">Phosphoprotein</keyword>
<keyword evidence="5" id="KW-1003">Cell membrane</keyword>
<dbReference type="EC" id="2.7.13.3" evidence="4"/>
<dbReference type="Pfam" id="PF00512">
    <property type="entry name" value="HisKA"/>
    <property type="match status" value="1"/>
</dbReference>
<evidence type="ECO:0000256" key="11">
    <source>
        <dbReference type="ARBA" id="ARBA00023136"/>
    </source>
</evidence>
<evidence type="ECO:0000313" key="16">
    <source>
        <dbReference type="Proteomes" id="UP001216189"/>
    </source>
</evidence>
<feature type="domain" description="HAMP" evidence="14">
    <location>
        <begin position="342"/>
        <end position="396"/>
    </location>
</feature>
<reference evidence="15 16" key="1">
    <citation type="submission" date="2023-02" db="EMBL/GenBank/DDBJ databases">
        <title>Vibrio intestini sp. nov., a close relative of Vibrio cholerae isolated from the intestine of Healthy Culter dabryi.</title>
        <authorList>
            <person name="Wu N."/>
        </authorList>
    </citation>
    <scope>NUCLEOTIDE SEQUENCE [LARGE SCALE GENOMIC DNA]</scope>
    <source>
        <strain evidence="15 16">DSL-7</strain>
    </source>
</reference>
<evidence type="ECO:0000256" key="1">
    <source>
        <dbReference type="ARBA" id="ARBA00000085"/>
    </source>
</evidence>